<dbReference type="EMBL" id="CP028941">
    <property type="protein sequence ID" value="QKM63699.1"/>
    <property type="molecule type" value="Genomic_DNA"/>
</dbReference>
<feature type="transmembrane region" description="Helical" evidence="1">
    <location>
        <begin position="20"/>
        <end position="44"/>
    </location>
</feature>
<keyword evidence="1" id="KW-1133">Transmembrane helix</keyword>
<reference evidence="2 3" key="1">
    <citation type="submission" date="2018-04" db="EMBL/GenBank/DDBJ databases">
        <title>Polynucleobacter sp. LimPoW16 genome.</title>
        <authorList>
            <person name="Hahn M.W."/>
        </authorList>
    </citation>
    <scope>NUCLEOTIDE SEQUENCE [LARGE SCALE GENOMIC DNA]</scope>
    <source>
        <strain evidence="2 3">LimPoW16</strain>
    </source>
</reference>
<keyword evidence="1" id="KW-0472">Membrane</keyword>
<gene>
    <name evidence="2" type="ORF">DCO16_08720</name>
</gene>
<dbReference type="Proteomes" id="UP000500806">
    <property type="component" value="Chromosome"/>
</dbReference>
<keyword evidence="3" id="KW-1185">Reference proteome</keyword>
<dbReference type="KEGG" id="pani:DCO16_08720"/>
<evidence type="ECO:0000313" key="3">
    <source>
        <dbReference type="Proteomes" id="UP000500806"/>
    </source>
</evidence>
<dbReference type="AlphaFoldDB" id="A0A6M9PSN2"/>
<sequence length="74" mass="8349">MNMLDHTVSKPWFKQLWPWLLISGPALAAIGCMITIYLAITLYADKPVRDGVVKHGLKVEQPRSEKLTEGQKSK</sequence>
<accession>A0A6M9PSN2</accession>
<dbReference type="RefSeq" id="WP_173943290.1">
    <property type="nucleotide sequence ID" value="NZ_CBCSCD010000001.1"/>
</dbReference>
<evidence type="ECO:0000313" key="2">
    <source>
        <dbReference type="EMBL" id="QKM63699.1"/>
    </source>
</evidence>
<protein>
    <recommendedName>
        <fullName evidence="4">FixH protein</fullName>
    </recommendedName>
</protein>
<name>A0A6M9PSN2_9BURK</name>
<evidence type="ECO:0008006" key="4">
    <source>
        <dbReference type="Google" id="ProtNLM"/>
    </source>
</evidence>
<keyword evidence="1" id="KW-0812">Transmembrane</keyword>
<proteinExistence type="predicted"/>
<evidence type="ECO:0000256" key="1">
    <source>
        <dbReference type="SAM" id="Phobius"/>
    </source>
</evidence>
<organism evidence="2 3">
    <name type="scientific">Polynucleobacter antarcticus</name>
    <dbReference type="NCBI Taxonomy" id="1743162"/>
    <lineage>
        <taxon>Bacteria</taxon>
        <taxon>Pseudomonadati</taxon>
        <taxon>Pseudomonadota</taxon>
        <taxon>Betaproteobacteria</taxon>
        <taxon>Burkholderiales</taxon>
        <taxon>Burkholderiaceae</taxon>
        <taxon>Polynucleobacter</taxon>
    </lineage>
</organism>